<dbReference type="InterPro" id="IPR004358">
    <property type="entry name" value="Sig_transdc_His_kin-like_C"/>
</dbReference>
<dbReference type="RefSeq" id="WP_053968600.1">
    <property type="nucleotide sequence ID" value="NZ_LIUF01000004.1"/>
</dbReference>
<keyword evidence="5" id="KW-0812">Transmembrane</keyword>
<dbReference type="GO" id="GO:0005524">
    <property type="term" value="F:ATP binding"/>
    <property type="evidence" value="ECO:0007669"/>
    <property type="project" value="UniProtKB-KW"/>
</dbReference>
<evidence type="ECO:0000259" key="13">
    <source>
        <dbReference type="PROSITE" id="PS50109"/>
    </source>
</evidence>
<dbReference type="GO" id="GO:0007234">
    <property type="term" value="P:osmosensory signaling via phosphorelay pathway"/>
    <property type="evidence" value="ECO:0007669"/>
    <property type="project" value="TreeGrafter"/>
</dbReference>
<evidence type="ECO:0000256" key="4">
    <source>
        <dbReference type="ARBA" id="ARBA00022679"/>
    </source>
</evidence>
<dbReference type="CDD" id="cd00130">
    <property type="entry name" value="PAS"/>
    <property type="match status" value="1"/>
</dbReference>
<dbReference type="GO" id="GO:0016020">
    <property type="term" value="C:membrane"/>
    <property type="evidence" value="ECO:0007669"/>
    <property type="project" value="UniProtKB-SubCell"/>
</dbReference>
<evidence type="ECO:0000256" key="6">
    <source>
        <dbReference type="ARBA" id="ARBA00022741"/>
    </source>
</evidence>
<keyword evidence="10" id="KW-0902">Two-component regulatory system</keyword>
<dbReference type="InterPro" id="IPR001610">
    <property type="entry name" value="PAC"/>
</dbReference>
<dbReference type="Pfam" id="PF02518">
    <property type="entry name" value="HATPase_c"/>
    <property type="match status" value="1"/>
</dbReference>
<gene>
    <name evidence="16" type="ORF">AMS69_13560</name>
</gene>
<protein>
    <recommendedName>
        <fullName evidence="3">histidine kinase</fullName>
        <ecNumber evidence="3">2.7.13.3</ecNumber>
    </recommendedName>
</protein>
<dbReference type="NCBIfam" id="TIGR00229">
    <property type="entry name" value="sensory_box"/>
    <property type="match status" value="1"/>
</dbReference>
<evidence type="ECO:0000259" key="15">
    <source>
        <dbReference type="PROSITE" id="PS50113"/>
    </source>
</evidence>
<evidence type="ECO:0000256" key="12">
    <source>
        <dbReference type="SAM" id="Coils"/>
    </source>
</evidence>
<keyword evidence="17" id="KW-1185">Reference proteome</keyword>
<evidence type="ECO:0000256" key="7">
    <source>
        <dbReference type="ARBA" id="ARBA00022777"/>
    </source>
</evidence>
<evidence type="ECO:0000256" key="10">
    <source>
        <dbReference type="ARBA" id="ARBA00023012"/>
    </source>
</evidence>
<evidence type="ECO:0000259" key="14">
    <source>
        <dbReference type="PROSITE" id="PS50112"/>
    </source>
</evidence>
<dbReference type="EMBL" id="LIUF01000004">
    <property type="protein sequence ID" value="KOX92396.1"/>
    <property type="molecule type" value="Genomic_DNA"/>
</dbReference>
<dbReference type="GO" id="GO:0004673">
    <property type="term" value="F:protein histidine kinase activity"/>
    <property type="evidence" value="ECO:0007669"/>
    <property type="project" value="UniProtKB-EC"/>
</dbReference>
<evidence type="ECO:0000256" key="8">
    <source>
        <dbReference type="ARBA" id="ARBA00022840"/>
    </source>
</evidence>
<dbReference type="SMART" id="SM00091">
    <property type="entry name" value="PAS"/>
    <property type="match status" value="1"/>
</dbReference>
<evidence type="ECO:0000256" key="9">
    <source>
        <dbReference type="ARBA" id="ARBA00022989"/>
    </source>
</evidence>
<dbReference type="PROSITE" id="PS50112">
    <property type="entry name" value="PAS"/>
    <property type="match status" value="1"/>
</dbReference>
<dbReference type="PANTHER" id="PTHR42878:SF7">
    <property type="entry name" value="SENSOR HISTIDINE KINASE GLRK"/>
    <property type="match status" value="1"/>
</dbReference>
<evidence type="ECO:0000256" key="2">
    <source>
        <dbReference type="ARBA" id="ARBA00004141"/>
    </source>
</evidence>
<dbReference type="PANTHER" id="PTHR42878">
    <property type="entry name" value="TWO-COMPONENT HISTIDINE KINASE"/>
    <property type="match status" value="1"/>
</dbReference>
<name>A0A0N0BNJ9_9EURY</name>
<dbReference type="PROSITE" id="PS50113">
    <property type="entry name" value="PAC"/>
    <property type="match status" value="1"/>
</dbReference>
<evidence type="ECO:0000313" key="16">
    <source>
        <dbReference type="EMBL" id="KOX92396.1"/>
    </source>
</evidence>
<feature type="domain" description="Histidine kinase" evidence="13">
    <location>
        <begin position="262"/>
        <end position="465"/>
    </location>
</feature>
<dbReference type="GO" id="GO:0000156">
    <property type="term" value="F:phosphorelay response regulator activity"/>
    <property type="evidence" value="ECO:0007669"/>
    <property type="project" value="TreeGrafter"/>
</dbReference>
<dbReference type="SUPFAM" id="SSF55874">
    <property type="entry name" value="ATPase domain of HSP90 chaperone/DNA topoisomerase II/histidine kinase"/>
    <property type="match status" value="1"/>
</dbReference>
<dbReference type="Gene3D" id="3.30.450.20">
    <property type="entry name" value="PAS domain"/>
    <property type="match status" value="1"/>
</dbReference>
<dbReference type="EC" id="2.7.13.3" evidence="3"/>
<organism evidence="16 17">
    <name type="scientific">Haloarcula rubripromontorii</name>
    <dbReference type="NCBI Taxonomy" id="1705562"/>
    <lineage>
        <taxon>Archaea</taxon>
        <taxon>Methanobacteriati</taxon>
        <taxon>Methanobacteriota</taxon>
        <taxon>Stenosarchaea group</taxon>
        <taxon>Halobacteria</taxon>
        <taxon>Halobacteriales</taxon>
        <taxon>Haloarculaceae</taxon>
        <taxon>Haloarcula</taxon>
    </lineage>
</organism>
<proteinExistence type="predicted"/>
<dbReference type="SMART" id="SM00086">
    <property type="entry name" value="PAC"/>
    <property type="match status" value="1"/>
</dbReference>
<feature type="domain" description="PAC" evidence="15">
    <location>
        <begin position="206"/>
        <end position="258"/>
    </location>
</feature>
<dbReference type="Proteomes" id="UP000037729">
    <property type="component" value="Unassembled WGS sequence"/>
</dbReference>
<dbReference type="InterPro" id="IPR005467">
    <property type="entry name" value="His_kinase_dom"/>
</dbReference>
<dbReference type="Pfam" id="PF13426">
    <property type="entry name" value="PAS_9"/>
    <property type="match status" value="1"/>
</dbReference>
<feature type="domain" description="PAS" evidence="14">
    <location>
        <begin position="133"/>
        <end position="179"/>
    </location>
</feature>
<comment type="caution">
    <text evidence="16">The sequence shown here is derived from an EMBL/GenBank/DDBJ whole genome shotgun (WGS) entry which is preliminary data.</text>
</comment>
<sequence length="465" mass="51591">MADIQLLLAGDGNREALASVVAEHHTPLTDDEFREADLHIVDESSFPKYRAAIEAYKQRADPVFCPVILVRREGSKARVDLPDIDAAEQPLVVNDIVTAPIDTQALFRTIVNLLARRRHTEDLVEDLREQNSELRRFRNAVEHAGHAILITDTNGVIEYVNPAFEELTGFSADEAIGRTPRILKSGEQGEQFYERLWDTICRGEVWTSEIVNERKSGERFIINQTIAPIQDADGTIQGFVGMQDEITGRRLREQQLTVFHRILRHNLRNNGTTISGRADILSGLVEDDDALDHLETIKTNVQSLLDISEKAHHVQELLADSLTDDVERELEAVLSDITDGLAAAYPDAEFVVESDSEPSTIDAKVVPALQELIENGIKHSDASAPRVDVRTERHGSTATVTIADNGPGVPDQERRVIEAAEEKPLEHGSGLGLWFAYWLISYVGGDIDIQTDGDGTRIAVTIPVR</sequence>
<dbReference type="STRING" id="1705562.AMS69_13560"/>
<accession>A0A0N0BNJ9</accession>
<feature type="coiled-coil region" evidence="12">
    <location>
        <begin position="110"/>
        <end position="140"/>
    </location>
</feature>
<evidence type="ECO:0000313" key="17">
    <source>
        <dbReference type="Proteomes" id="UP000037729"/>
    </source>
</evidence>
<dbReference type="PROSITE" id="PS50109">
    <property type="entry name" value="HIS_KIN"/>
    <property type="match status" value="1"/>
</dbReference>
<dbReference type="InterPro" id="IPR000700">
    <property type="entry name" value="PAS-assoc_C"/>
</dbReference>
<dbReference type="PATRIC" id="fig|1705562.3.peg.3304"/>
<dbReference type="SUPFAM" id="SSF55785">
    <property type="entry name" value="PYP-like sensor domain (PAS domain)"/>
    <property type="match status" value="1"/>
</dbReference>
<dbReference type="AlphaFoldDB" id="A0A0N0BNJ9"/>
<keyword evidence="4" id="KW-0808">Transferase</keyword>
<dbReference type="OrthoDB" id="230688at2157"/>
<evidence type="ECO:0000256" key="5">
    <source>
        <dbReference type="ARBA" id="ARBA00022692"/>
    </source>
</evidence>
<keyword evidence="7 16" id="KW-0418">Kinase</keyword>
<dbReference type="InterPro" id="IPR003594">
    <property type="entry name" value="HATPase_dom"/>
</dbReference>
<dbReference type="InterPro" id="IPR050351">
    <property type="entry name" value="BphY/WalK/GraS-like"/>
</dbReference>
<dbReference type="InterPro" id="IPR000014">
    <property type="entry name" value="PAS"/>
</dbReference>
<dbReference type="InterPro" id="IPR035965">
    <property type="entry name" value="PAS-like_dom_sf"/>
</dbReference>
<evidence type="ECO:0000256" key="1">
    <source>
        <dbReference type="ARBA" id="ARBA00000085"/>
    </source>
</evidence>
<dbReference type="Gene3D" id="3.30.565.10">
    <property type="entry name" value="Histidine kinase-like ATPase, C-terminal domain"/>
    <property type="match status" value="1"/>
</dbReference>
<comment type="catalytic activity">
    <reaction evidence="1">
        <text>ATP + protein L-histidine = ADP + protein N-phospho-L-histidine.</text>
        <dbReference type="EC" id="2.7.13.3"/>
    </reaction>
</comment>
<comment type="subcellular location">
    <subcellularLocation>
        <location evidence="2">Membrane</location>
        <topology evidence="2">Multi-pass membrane protein</topology>
    </subcellularLocation>
</comment>
<evidence type="ECO:0000256" key="11">
    <source>
        <dbReference type="ARBA" id="ARBA00023136"/>
    </source>
</evidence>
<keyword evidence="8" id="KW-0067">ATP-binding</keyword>
<keyword evidence="9" id="KW-1133">Transmembrane helix</keyword>
<reference evidence="16 17" key="1">
    <citation type="submission" date="2015-08" db="EMBL/GenBank/DDBJ databases">
        <title>Genomes of Isolates from Cabo Rojo, PR.</title>
        <authorList>
            <person name="Sanchez-Nieves R.L."/>
            <person name="Montalvo-Rodriguez R."/>
        </authorList>
    </citation>
    <scope>NUCLEOTIDE SEQUENCE [LARGE SCALE GENOMIC DNA]</scope>
    <source>
        <strain evidence="16 17">SL3</strain>
    </source>
</reference>
<dbReference type="GO" id="GO:0030295">
    <property type="term" value="F:protein kinase activator activity"/>
    <property type="evidence" value="ECO:0007669"/>
    <property type="project" value="TreeGrafter"/>
</dbReference>
<dbReference type="InterPro" id="IPR036890">
    <property type="entry name" value="HATPase_C_sf"/>
</dbReference>
<keyword evidence="11" id="KW-0472">Membrane</keyword>
<evidence type="ECO:0000256" key="3">
    <source>
        <dbReference type="ARBA" id="ARBA00012438"/>
    </source>
</evidence>
<keyword evidence="6" id="KW-0547">Nucleotide-binding</keyword>
<dbReference type="SMART" id="SM00387">
    <property type="entry name" value="HATPase_c"/>
    <property type="match status" value="1"/>
</dbReference>
<keyword evidence="12" id="KW-0175">Coiled coil</keyword>
<dbReference type="PRINTS" id="PR00344">
    <property type="entry name" value="BCTRLSENSOR"/>
</dbReference>